<dbReference type="AlphaFoldDB" id="A0A4P9YSU4"/>
<feature type="non-terminal residue" evidence="4">
    <location>
        <position position="96"/>
    </location>
</feature>
<evidence type="ECO:0000313" key="4">
    <source>
        <dbReference type="EMBL" id="RKP23033.1"/>
    </source>
</evidence>
<dbReference type="Pfam" id="PF00069">
    <property type="entry name" value="Pkinase"/>
    <property type="match status" value="1"/>
</dbReference>
<dbReference type="InterPro" id="IPR011009">
    <property type="entry name" value="Kinase-like_dom_sf"/>
</dbReference>
<keyword evidence="5" id="KW-1185">Reference proteome</keyword>
<accession>A0A4P9YSU4</accession>
<dbReference type="GO" id="GO:0035556">
    <property type="term" value="P:intracellular signal transduction"/>
    <property type="evidence" value="ECO:0007669"/>
    <property type="project" value="TreeGrafter"/>
</dbReference>
<dbReference type="PANTHER" id="PTHR24346">
    <property type="entry name" value="MAP/MICROTUBULE AFFINITY-REGULATING KINASE"/>
    <property type="match status" value="1"/>
</dbReference>
<dbReference type="EMBL" id="KZ991376">
    <property type="protein sequence ID" value="RKP23033.1"/>
    <property type="molecule type" value="Genomic_DNA"/>
</dbReference>
<name>A0A4P9YSU4_9FUNG</name>
<dbReference type="PANTHER" id="PTHR24346:SF51">
    <property type="entry name" value="PAS DOMAIN-CONTAINING SERINE_THREONINE-PROTEIN KINASE"/>
    <property type="match status" value="1"/>
</dbReference>
<organism evidence="4 5">
    <name type="scientific">Syncephalis pseudoplumigaleata</name>
    <dbReference type="NCBI Taxonomy" id="1712513"/>
    <lineage>
        <taxon>Eukaryota</taxon>
        <taxon>Fungi</taxon>
        <taxon>Fungi incertae sedis</taxon>
        <taxon>Zoopagomycota</taxon>
        <taxon>Zoopagomycotina</taxon>
        <taxon>Zoopagomycetes</taxon>
        <taxon>Zoopagales</taxon>
        <taxon>Piptocephalidaceae</taxon>
        <taxon>Syncephalis</taxon>
    </lineage>
</organism>
<dbReference type="SUPFAM" id="SSF56112">
    <property type="entry name" value="Protein kinase-like (PK-like)"/>
    <property type="match status" value="1"/>
</dbReference>
<keyword evidence="4" id="KW-0808">Transferase</keyword>
<dbReference type="PROSITE" id="PS50011">
    <property type="entry name" value="PROTEIN_KINASE_DOM"/>
    <property type="match status" value="1"/>
</dbReference>
<proteinExistence type="predicted"/>
<dbReference type="GO" id="GO:0005634">
    <property type="term" value="C:nucleus"/>
    <property type="evidence" value="ECO:0007669"/>
    <property type="project" value="TreeGrafter"/>
</dbReference>
<dbReference type="Proteomes" id="UP000278143">
    <property type="component" value="Unassembled WGS sequence"/>
</dbReference>
<feature type="domain" description="Protein kinase" evidence="3">
    <location>
        <begin position="1"/>
        <end position="96"/>
    </location>
</feature>
<evidence type="ECO:0000313" key="5">
    <source>
        <dbReference type="Proteomes" id="UP000278143"/>
    </source>
</evidence>
<protein>
    <submittedName>
        <fullName evidence="4">Kinase-like domain-containing protein</fullName>
    </submittedName>
</protein>
<dbReference type="GO" id="GO:0004674">
    <property type="term" value="F:protein serine/threonine kinase activity"/>
    <property type="evidence" value="ECO:0007669"/>
    <property type="project" value="TreeGrafter"/>
</dbReference>
<dbReference type="InterPro" id="IPR000719">
    <property type="entry name" value="Prot_kinase_dom"/>
</dbReference>
<dbReference type="GO" id="GO:0045719">
    <property type="term" value="P:negative regulation of glycogen biosynthetic process"/>
    <property type="evidence" value="ECO:0007669"/>
    <property type="project" value="TreeGrafter"/>
</dbReference>
<evidence type="ECO:0000259" key="3">
    <source>
        <dbReference type="PROSITE" id="PS50011"/>
    </source>
</evidence>
<keyword evidence="1" id="KW-0547">Nucleotide-binding</keyword>
<evidence type="ECO:0000256" key="1">
    <source>
        <dbReference type="ARBA" id="ARBA00022741"/>
    </source>
</evidence>
<sequence>DLFAVIERSENMTADERDRLFAQLVYAVAHLHRHGLAHRDLKLENACVDASGSLRLIDLGSAASARDRTGKVIASHQIHGSDPYVAPEVLQAAAAY</sequence>
<keyword evidence="2" id="KW-0067">ATP-binding</keyword>
<feature type="non-terminal residue" evidence="4">
    <location>
        <position position="1"/>
    </location>
</feature>
<keyword evidence="4" id="KW-0418">Kinase</keyword>
<evidence type="ECO:0000256" key="2">
    <source>
        <dbReference type="ARBA" id="ARBA00022840"/>
    </source>
</evidence>
<dbReference type="Gene3D" id="1.10.510.10">
    <property type="entry name" value="Transferase(Phosphotransferase) domain 1"/>
    <property type="match status" value="1"/>
</dbReference>
<dbReference type="GO" id="GO:0005524">
    <property type="term" value="F:ATP binding"/>
    <property type="evidence" value="ECO:0007669"/>
    <property type="project" value="UniProtKB-KW"/>
</dbReference>
<gene>
    <name evidence="4" type="ORF">SYNPS1DRAFT_10889</name>
</gene>
<dbReference type="OrthoDB" id="6513151at2759"/>
<dbReference type="GO" id="GO:0005829">
    <property type="term" value="C:cytosol"/>
    <property type="evidence" value="ECO:0007669"/>
    <property type="project" value="TreeGrafter"/>
</dbReference>
<reference evidence="5" key="1">
    <citation type="journal article" date="2018" name="Nat. Microbiol.">
        <title>Leveraging single-cell genomics to expand the fungal tree of life.</title>
        <authorList>
            <person name="Ahrendt S.R."/>
            <person name="Quandt C.A."/>
            <person name="Ciobanu D."/>
            <person name="Clum A."/>
            <person name="Salamov A."/>
            <person name="Andreopoulos B."/>
            <person name="Cheng J.F."/>
            <person name="Woyke T."/>
            <person name="Pelin A."/>
            <person name="Henrissat B."/>
            <person name="Reynolds N.K."/>
            <person name="Benny G.L."/>
            <person name="Smith M.E."/>
            <person name="James T.Y."/>
            <person name="Grigoriev I.V."/>
        </authorList>
    </citation>
    <scope>NUCLEOTIDE SEQUENCE [LARGE SCALE GENOMIC DNA]</scope>
    <source>
        <strain evidence="5">Benny S71-1</strain>
    </source>
</reference>